<evidence type="ECO:0000313" key="2">
    <source>
        <dbReference type="EMBL" id="CAB3982518.1"/>
    </source>
</evidence>
<dbReference type="GO" id="GO:0005886">
    <property type="term" value="C:plasma membrane"/>
    <property type="evidence" value="ECO:0007669"/>
    <property type="project" value="TreeGrafter"/>
</dbReference>
<proteinExistence type="predicted"/>
<sequence>MMALFHYCVIGRIVSLLLSVNFIHLVWGGQQLCPNATVTDCNLKHHQVLVTENNCSRCICSKGYYQNHALGGCNTCRLCKYPFVIRKNCTHSSNTECAKCKKTYYHTTSGCRKCKKCEHGVLEACEKTRDTICAPKVTTSTTGTEKPTVSVILTNGNQADNGTGKDWECNPIWYYVSIVEFVIILIVILVCLVCCKYRRRLYTRTHTDASSLATSSSSLLLPIKSKCPDITVLTDQEREKLIRDLPGGYVDLLGQLLNPNVRNNWVQLGYEFRLTLSDIANRSVCDADHTQELLLYLGTRNTTVNMLWRGLKNIKRDDACGTLVNFILNLRKDNESAITYISVR</sequence>
<comment type="caution">
    <text evidence="1">Lacks conserved residue(s) required for the propagation of feature annotation.</text>
</comment>
<feature type="repeat" description="TNFR-Cys" evidence="1">
    <location>
        <begin position="59"/>
        <end position="97"/>
    </location>
</feature>
<reference evidence="2" key="1">
    <citation type="submission" date="2020-04" db="EMBL/GenBank/DDBJ databases">
        <authorList>
            <person name="Alioto T."/>
            <person name="Alioto T."/>
            <person name="Gomez Garrido J."/>
        </authorList>
    </citation>
    <scope>NUCLEOTIDE SEQUENCE</scope>
    <source>
        <strain evidence="2">A484AB</strain>
    </source>
</reference>
<gene>
    <name evidence="2" type="ORF">PACLA_8A032986</name>
</gene>
<dbReference type="InterPro" id="IPR052302">
    <property type="entry name" value="Neurotrophin_rcpt-DD"/>
</dbReference>
<keyword evidence="3" id="KW-1185">Reference proteome</keyword>
<comment type="caution">
    <text evidence="2">The sequence shown here is derived from an EMBL/GenBank/DDBJ whole genome shotgun (WGS) entry which is preliminary data.</text>
</comment>
<dbReference type="Gene3D" id="2.10.50.10">
    <property type="entry name" value="Tumor Necrosis Factor Receptor, subunit A, domain 2"/>
    <property type="match status" value="1"/>
</dbReference>
<dbReference type="Gene3D" id="1.10.533.10">
    <property type="entry name" value="Death Domain, Fas"/>
    <property type="match status" value="1"/>
</dbReference>
<accession>A0A6S7FSG6</accession>
<dbReference type="Proteomes" id="UP001152795">
    <property type="component" value="Unassembled WGS sequence"/>
</dbReference>
<dbReference type="GO" id="GO:0005035">
    <property type="term" value="F:death receptor activity"/>
    <property type="evidence" value="ECO:0007669"/>
    <property type="project" value="TreeGrafter"/>
</dbReference>
<feature type="disulfide bond" evidence="1">
    <location>
        <begin position="76"/>
        <end position="89"/>
    </location>
</feature>
<dbReference type="GO" id="GO:0015026">
    <property type="term" value="F:coreceptor activity"/>
    <property type="evidence" value="ECO:0007669"/>
    <property type="project" value="TreeGrafter"/>
</dbReference>
<dbReference type="PANTHER" id="PTHR46605">
    <property type="entry name" value="TUMOR NECROSIS FACTOR RECEPTOR"/>
    <property type="match status" value="1"/>
</dbReference>
<dbReference type="InterPro" id="IPR001368">
    <property type="entry name" value="TNFR/NGFR_Cys_rich_reg"/>
</dbReference>
<keyword evidence="1" id="KW-1015">Disulfide bond</keyword>
<dbReference type="SUPFAM" id="SSF47986">
    <property type="entry name" value="DEATH domain"/>
    <property type="match status" value="1"/>
</dbReference>
<keyword evidence="2" id="KW-0675">Receptor</keyword>
<dbReference type="OrthoDB" id="5978987at2759"/>
<feature type="disulfide bond" evidence="1">
    <location>
        <begin position="79"/>
        <end position="97"/>
    </location>
</feature>
<dbReference type="AlphaFoldDB" id="A0A6S7FSG6"/>
<dbReference type="Pfam" id="PF00020">
    <property type="entry name" value="TNFR_c6"/>
    <property type="match status" value="1"/>
</dbReference>
<dbReference type="PANTHER" id="PTHR46605:SF2">
    <property type="entry name" value="TNFR-CYS DOMAIN-CONTAINING PROTEIN"/>
    <property type="match status" value="1"/>
</dbReference>
<organism evidence="2 3">
    <name type="scientific">Paramuricea clavata</name>
    <name type="common">Red gorgonian</name>
    <name type="synonym">Violescent sea-whip</name>
    <dbReference type="NCBI Taxonomy" id="317549"/>
    <lineage>
        <taxon>Eukaryota</taxon>
        <taxon>Metazoa</taxon>
        <taxon>Cnidaria</taxon>
        <taxon>Anthozoa</taxon>
        <taxon>Octocorallia</taxon>
        <taxon>Malacalcyonacea</taxon>
        <taxon>Plexauridae</taxon>
        <taxon>Paramuricea</taxon>
    </lineage>
</organism>
<dbReference type="GO" id="GO:0007266">
    <property type="term" value="P:Rho protein signal transduction"/>
    <property type="evidence" value="ECO:0007669"/>
    <property type="project" value="TreeGrafter"/>
</dbReference>
<name>A0A6S7FSG6_PARCT</name>
<dbReference type="SMART" id="SM00208">
    <property type="entry name" value="TNFR"/>
    <property type="match status" value="2"/>
</dbReference>
<protein>
    <submittedName>
        <fullName evidence="2">Tumor necrosis factor receptor superfamily member 16-like</fullName>
    </submittedName>
</protein>
<dbReference type="InterPro" id="IPR011029">
    <property type="entry name" value="DEATH-like_dom_sf"/>
</dbReference>
<feature type="repeat" description="TNFR-Cys" evidence="1">
    <location>
        <begin position="99"/>
        <end position="133"/>
    </location>
</feature>
<dbReference type="EMBL" id="CACRXK020000511">
    <property type="protein sequence ID" value="CAB3982518.1"/>
    <property type="molecule type" value="Genomic_DNA"/>
</dbReference>
<dbReference type="PROSITE" id="PS50050">
    <property type="entry name" value="TNFR_NGFR_2"/>
    <property type="match status" value="2"/>
</dbReference>
<evidence type="ECO:0000313" key="3">
    <source>
        <dbReference type="Proteomes" id="UP001152795"/>
    </source>
</evidence>
<dbReference type="GO" id="GO:0009986">
    <property type="term" value="C:cell surface"/>
    <property type="evidence" value="ECO:0007669"/>
    <property type="project" value="TreeGrafter"/>
</dbReference>
<evidence type="ECO:0000256" key="1">
    <source>
        <dbReference type="PROSITE-ProRule" id="PRU00206"/>
    </source>
</evidence>
<dbReference type="GO" id="GO:0048406">
    <property type="term" value="F:nerve growth factor binding"/>
    <property type="evidence" value="ECO:0007669"/>
    <property type="project" value="TreeGrafter"/>
</dbReference>